<evidence type="ECO:0000313" key="3">
    <source>
        <dbReference type="Proteomes" id="UP000266677"/>
    </source>
</evidence>
<organism evidence="2 3">
    <name type="scientific">Nocardia panacis</name>
    <dbReference type="NCBI Taxonomy" id="2340916"/>
    <lineage>
        <taxon>Bacteria</taxon>
        <taxon>Bacillati</taxon>
        <taxon>Actinomycetota</taxon>
        <taxon>Actinomycetes</taxon>
        <taxon>Mycobacteriales</taxon>
        <taxon>Nocardiaceae</taxon>
        <taxon>Nocardia</taxon>
    </lineage>
</organism>
<evidence type="ECO:0000256" key="1">
    <source>
        <dbReference type="SAM" id="Phobius"/>
    </source>
</evidence>
<keyword evidence="3" id="KW-1185">Reference proteome</keyword>
<dbReference type="NCBIfam" id="NF041646">
    <property type="entry name" value="VC0807_fam"/>
    <property type="match status" value="1"/>
</dbReference>
<keyword evidence="1" id="KW-1133">Transmembrane helix</keyword>
<feature type="transmembrane region" description="Helical" evidence="1">
    <location>
        <begin position="143"/>
        <end position="164"/>
    </location>
</feature>
<dbReference type="EMBL" id="QZFU01000036">
    <property type="protein sequence ID" value="RJO70945.1"/>
    <property type="molecule type" value="Genomic_DNA"/>
</dbReference>
<reference evidence="2 3" key="1">
    <citation type="submission" date="2018-09" db="EMBL/GenBank/DDBJ databases">
        <title>YIM PH21274 draft genome.</title>
        <authorList>
            <person name="Miao C."/>
        </authorList>
    </citation>
    <scope>NUCLEOTIDE SEQUENCE [LARGE SCALE GENOMIC DNA]</scope>
    <source>
        <strain evidence="2 3">YIM PH 21724</strain>
    </source>
</reference>
<dbReference type="OrthoDB" id="3781030at2"/>
<protein>
    <recommendedName>
        <fullName evidence="4">DUF3159 domain-containing protein</fullName>
    </recommendedName>
</protein>
<keyword evidence="1" id="KW-0472">Membrane</keyword>
<gene>
    <name evidence="2" type="ORF">D5S18_27610</name>
</gene>
<sequence>MSNDSRRAMMSGIGVNVLAPLAIFYGARACGADQWLALTLGTIPPLLRTGWTVATRRRVDGLALFALSVIVVSVAVSFLTGSPRFLLAKDGWLTGLAGLWILATLARTPFYFQAARSMTRGETHERIERSWVDSPAFQRKMRIATVIWGVGLIADSGVRILLAYTLPIDHVPLISGLQYVALILVLEASSLAVVRSGQRVQG</sequence>
<dbReference type="AlphaFoldDB" id="A0A3A4KDJ1"/>
<dbReference type="RefSeq" id="WP_120044002.1">
    <property type="nucleotide sequence ID" value="NZ_QZFU01000036.1"/>
</dbReference>
<feature type="transmembrane region" description="Helical" evidence="1">
    <location>
        <begin position="92"/>
        <end position="112"/>
    </location>
</feature>
<evidence type="ECO:0000313" key="2">
    <source>
        <dbReference type="EMBL" id="RJO70945.1"/>
    </source>
</evidence>
<dbReference type="Proteomes" id="UP000266677">
    <property type="component" value="Unassembled WGS sequence"/>
</dbReference>
<comment type="caution">
    <text evidence="2">The sequence shown here is derived from an EMBL/GenBank/DDBJ whole genome shotgun (WGS) entry which is preliminary data.</text>
</comment>
<evidence type="ECO:0008006" key="4">
    <source>
        <dbReference type="Google" id="ProtNLM"/>
    </source>
</evidence>
<feature type="transmembrane region" description="Helical" evidence="1">
    <location>
        <begin position="62"/>
        <end position="80"/>
    </location>
</feature>
<feature type="transmembrane region" description="Helical" evidence="1">
    <location>
        <begin position="176"/>
        <end position="194"/>
    </location>
</feature>
<accession>A0A3A4KDJ1</accession>
<proteinExistence type="predicted"/>
<keyword evidence="1" id="KW-0812">Transmembrane</keyword>
<name>A0A3A4KDJ1_9NOCA</name>